<evidence type="ECO:0000259" key="8">
    <source>
        <dbReference type="PROSITE" id="PS51826"/>
    </source>
</evidence>
<dbReference type="PANTHER" id="PTHR43178">
    <property type="entry name" value="DIHYDROLIPOAMIDE ACETYLTRANSFERASE COMPONENT OF PYRUVATE DEHYDROGENASE COMPLEX"/>
    <property type="match status" value="1"/>
</dbReference>
<dbReference type="GO" id="GO:0005737">
    <property type="term" value="C:cytoplasm"/>
    <property type="evidence" value="ECO:0007669"/>
    <property type="project" value="TreeGrafter"/>
</dbReference>
<evidence type="ECO:0000313" key="9">
    <source>
        <dbReference type="EMBL" id="EDK34281.1"/>
    </source>
</evidence>
<name>A5MZI5_CLOK5</name>
<proteinExistence type="inferred from homology"/>
<dbReference type="STRING" id="431943.CKL_2269"/>
<dbReference type="GO" id="GO:0016407">
    <property type="term" value="F:acetyltransferase activity"/>
    <property type="evidence" value="ECO:0007669"/>
    <property type="project" value="TreeGrafter"/>
</dbReference>
<dbReference type="GO" id="GO:0031405">
    <property type="term" value="F:lipoic acid binding"/>
    <property type="evidence" value="ECO:0007669"/>
    <property type="project" value="TreeGrafter"/>
</dbReference>
<dbReference type="KEGG" id="ckl:CKL_2269"/>
<feature type="domain" description="Peripheral subunit-binding (PSBD)" evidence="8">
    <location>
        <begin position="118"/>
        <end position="155"/>
    </location>
</feature>
<keyword evidence="3 6" id="KW-0808">Transferase</keyword>
<dbReference type="HOGENOM" id="CLU_016733_10_2_9"/>
<dbReference type="PROSITE" id="PS50968">
    <property type="entry name" value="BIOTINYL_LIPOYL"/>
    <property type="match status" value="1"/>
</dbReference>
<protein>
    <recommendedName>
        <fullName evidence="6">Dihydrolipoamide acetyltransferase component of pyruvate dehydrogenase complex</fullName>
        <ecNumber evidence="6">2.3.1.-</ecNumber>
    </recommendedName>
</protein>
<dbReference type="AlphaFoldDB" id="A5MZI5"/>
<dbReference type="InterPro" id="IPR000089">
    <property type="entry name" value="Biotin_lipoyl"/>
</dbReference>
<keyword evidence="10" id="KW-1185">Reference proteome</keyword>
<dbReference type="InterPro" id="IPR004167">
    <property type="entry name" value="PSBD"/>
</dbReference>
<keyword evidence="5 6" id="KW-0012">Acyltransferase</keyword>
<evidence type="ECO:0000313" key="10">
    <source>
        <dbReference type="Proteomes" id="UP000002411"/>
    </source>
</evidence>
<dbReference type="Gene3D" id="2.40.50.100">
    <property type="match status" value="1"/>
</dbReference>
<dbReference type="PROSITE" id="PS51826">
    <property type="entry name" value="PSBD"/>
    <property type="match status" value="2"/>
</dbReference>
<comment type="similarity">
    <text evidence="2 6">Belongs to the 2-oxoacid dehydrogenase family.</text>
</comment>
<evidence type="ECO:0000256" key="6">
    <source>
        <dbReference type="RuleBase" id="RU003423"/>
    </source>
</evidence>
<dbReference type="Proteomes" id="UP000002411">
    <property type="component" value="Chromosome"/>
</dbReference>
<dbReference type="CDD" id="cd06849">
    <property type="entry name" value="lipoyl_domain"/>
    <property type="match status" value="1"/>
</dbReference>
<dbReference type="SUPFAM" id="SSF47005">
    <property type="entry name" value="Peripheral subunit-binding domain of 2-oxo acid dehydrogenase complex"/>
    <property type="match status" value="2"/>
</dbReference>
<dbReference type="InterPro" id="IPR023213">
    <property type="entry name" value="CAT-like_dom_sf"/>
</dbReference>
<dbReference type="FunFam" id="3.30.559.10:FF:000007">
    <property type="entry name" value="Dihydrolipoamide acetyltransferase component of pyruvate dehydrogenase complex"/>
    <property type="match status" value="1"/>
</dbReference>
<dbReference type="InterPro" id="IPR001078">
    <property type="entry name" value="2-oxoacid_DH_actylTfrase"/>
</dbReference>
<evidence type="ECO:0000256" key="4">
    <source>
        <dbReference type="ARBA" id="ARBA00022823"/>
    </source>
</evidence>
<dbReference type="InterPro" id="IPR011053">
    <property type="entry name" value="Single_hybrid_motif"/>
</dbReference>
<dbReference type="Gene3D" id="3.30.559.10">
    <property type="entry name" value="Chloramphenicol acetyltransferase-like domain"/>
    <property type="match status" value="1"/>
</dbReference>
<reference evidence="9 10" key="1">
    <citation type="journal article" date="2008" name="Proc. Natl. Acad. Sci. U.S.A.">
        <title>The genome of Clostridium kluyveri, a strict anaerobe with unique metabolic features.</title>
        <authorList>
            <person name="Seedorf H."/>
            <person name="Fricke W.F."/>
            <person name="Veith B."/>
            <person name="Brueggemann H."/>
            <person name="Liesegang H."/>
            <person name="Strittmatter A."/>
            <person name="Miethke M."/>
            <person name="Buckel W."/>
            <person name="Hinderberger J."/>
            <person name="Li F."/>
            <person name="Hagemeier C."/>
            <person name="Thauer R.K."/>
            <person name="Gottschalk G."/>
        </authorList>
    </citation>
    <scope>NUCLEOTIDE SEQUENCE [LARGE SCALE GENOMIC DNA]</scope>
    <source>
        <strain evidence="10">ATCC 8527 / DSM 555 / NCIMB 10680</strain>
    </source>
</reference>
<dbReference type="InterPro" id="IPR036625">
    <property type="entry name" value="E3-bd_dom_sf"/>
</dbReference>
<dbReference type="eggNOG" id="COG0508">
    <property type="taxonomic scope" value="Bacteria"/>
</dbReference>
<dbReference type="PANTHER" id="PTHR43178:SF5">
    <property type="entry name" value="LIPOAMIDE ACYLTRANSFERASE COMPONENT OF BRANCHED-CHAIN ALPHA-KETO ACID DEHYDROGENASE COMPLEX, MITOCHONDRIAL"/>
    <property type="match status" value="1"/>
</dbReference>
<dbReference type="SUPFAM" id="SSF52777">
    <property type="entry name" value="CoA-dependent acyltransferases"/>
    <property type="match status" value="1"/>
</dbReference>
<evidence type="ECO:0000256" key="1">
    <source>
        <dbReference type="ARBA" id="ARBA00001938"/>
    </source>
</evidence>
<dbReference type="SUPFAM" id="SSF51230">
    <property type="entry name" value="Single hybrid motif"/>
    <property type="match status" value="1"/>
</dbReference>
<dbReference type="Pfam" id="PF00364">
    <property type="entry name" value="Biotin_lipoyl"/>
    <property type="match status" value="1"/>
</dbReference>
<comment type="cofactor">
    <cofactor evidence="1 6">
        <name>(R)-lipoate</name>
        <dbReference type="ChEBI" id="CHEBI:83088"/>
    </cofactor>
</comment>
<dbReference type="EC" id="2.3.1.-" evidence="6"/>
<keyword evidence="4 6" id="KW-0450">Lipoyl</keyword>
<dbReference type="EMBL" id="CP000673">
    <property type="protein sequence ID" value="EDK34281.1"/>
    <property type="molecule type" value="Genomic_DNA"/>
</dbReference>
<organism evidence="9 10">
    <name type="scientific">Clostridium kluyveri (strain ATCC 8527 / DSM 555 / NBRC 12016 / NCIMB 10680 / K1)</name>
    <dbReference type="NCBI Taxonomy" id="431943"/>
    <lineage>
        <taxon>Bacteria</taxon>
        <taxon>Bacillati</taxon>
        <taxon>Bacillota</taxon>
        <taxon>Clostridia</taxon>
        <taxon>Eubacteriales</taxon>
        <taxon>Clostridiaceae</taxon>
        <taxon>Clostridium</taxon>
    </lineage>
</organism>
<evidence type="ECO:0000256" key="2">
    <source>
        <dbReference type="ARBA" id="ARBA00007317"/>
    </source>
</evidence>
<accession>A5MZI5</accession>
<dbReference type="Gene3D" id="4.10.320.10">
    <property type="entry name" value="E3-binding domain"/>
    <property type="match status" value="2"/>
</dbReference>
<dbReference type="InterPro" id="IPR050743">
    <property type="entry name" value="2-oxoacid_DH_E2_comp"/>
</dbReference>
<dbReference type="RefSeq" id="WP_012102611.1">
    <property type="nucleotide sequence ID" value="NC_009706.1"/>
</dbReference>
<evidence type="ECO:0000256" key="3">
    <source>
        <dbReference type="ARBA" id="ARBA00022679"/>
    </source>
</evidence>
<dbReference type="Pfam" id="PF00198">
    <property type="entry name" value="2-oxoacid_dh"/>
    <property type="match status" value="1"/>
</dbReference>
<dbReference type="Pfam" id="PF02817">
    <property type="entry name" value="E3_binding"/>
    <property type="match status" value="2"/>
</dbReference>
<evidence type="ECO:0000256" key="5">
    <source>
        <dbReference type="ARBA" id="ARBA00023315"/>
    </source>
</evidence>
<evidence type="ECO:0000259" key="7">
    <source>
        <dbReference type="PROSITE" id="PS50968"/>
    </source>
</evidence>
<feature type="domain" description="Peripheral subunit-binding (PSBD)" evidence="8">
    <location>
        <begin position="161"/>
        <end position="195"/>
    </location>
</feature>
<sequence length="444" mass="48690">MSCVEVMPKLGLTMTEGEIETWHKSEGDEVKKGEVLFDVTTDKLTNEVEAKESGILRKILVKEGETAKCLEPVAIIAGADEDISSLLKESVGKEVEVVPVEEPSIREDIPVEREGRIRISPLAKNLAKKSGVDYEVITGTGPLGRIVKKDVEEYIDKNRVKVSPVAAKLAKELNVDLSSINKQGRIMKEDVLKAAEEAKQKEKTIVQEPENQAVTSKAAGRGEKVINMSSMRKVISARMSESVKISPTVTYNINIDISELKRLKNNLKDTFKLTYTDFLIKIVSAALKQFPLVNCSISGGKFILKDYVNMGVAVALDEGLIVPVVKDTDIKGLKQIAEEFKEIVKKAKSNSLSPDDMTGGTFTITNLGMLGIDSFSPIINQPEVAILGVNTIVDTPVVEGEKIVVKPLMKLSLTADHRAIDGAYAAKFLQKIKEYIEKPELLLL</sequence>
<feature type="domain" description="Lipoyl-binding" evidence="7">
    <location>
        <begin position="2"/>
        <end position="77"/>
    </location>
</feature>
<gene>
    <name evidence="9" type="primary">pdhC</name>
    <name evidence="9" type="ordered locus">CKL_2269</name>
</gene>